<accession>A0A6A0AET9</accession>
<proteinExistence type="predicted"/>
<feature type="non-terminal residue" evidence="1">
    <location>
        <position position="1"/>
    </location>
</feature>
<evidence type="ECO:0000313" key="2">
    <source>
        <dbReference type="Proteomes" id="UP000485058"/>
    </source>
</evidence>
<sequence length="218" mass="23371">VEKLATGLAHEPSLSICALSADSAAARYFAKEVLGLTATPSYVLFPKGSRTFFKYKGRGRDSSSLLKFLNMVCNQNEDHMWQLATPSDLAGSASAHKAAQHLSIAPAPEASLLGNPLPATTSLNKSQVEKLATGLAHEPSLSICALSADSAAARYFAKEVLGLTATPSYVLFPKGSRTFFKYKGRGRDSSSLLKFLNMVCNQNEDHMWQLAMPSDIAG</sequence>
<evidence type="ECO:0000313" key="1">
    <source>
        <dbReference type="EMBL" id="GFH31409.1"/>
    </source>
</evidence>
<keyword evidence="2" id="KW-1185">Reference proteome</keyword>
<dbReference type="AlphaFoldDB" id="A0A6A0AET9"/>
<dbReference type="Proteomes" id="UP000485058">
    <property type="component" value="Unassembled WGS sequence"/>
</dbReference>
<name>A0A6A0AET9_HAELA</name>
<feature type="non-terminal residue" evidence="1">
    <location>
        <position position="218"/>
    </location>
</feature>
<protein>
    <submittedName>
        <fullName evidence="1">Thioredoxin domain-containing protein</fullName>
    </submittedName>
</protein>
<organism evidence="1 2">
    <name type="scientific">Haematococcus lacustris</name>
    <name type="common">Green alga</name>
    <name type="synonym">Haematococcus pluvialis</name>
    <dbReference type="NCBI Taxonomy" id="44745"/>
    <lineage>
        <taxon>Eukaryota</taxon>
        <taxon>Viridiplantae</taxon>
        <taxon>Chlorophyta</taxon>
        <taxon>core chlorophytes</taxon>
        <taxon>Chlorophyceae</taxon>
        <taxon>CS clade</taxon>
        <taxon>Chlamydomonadales</taxon>
        <taxon>Haematococcaceae</taxon>
        <taxon>Haematococcus</taxon>
    </lineage>
</organism>
<comment type="caution">
    <text evidence="1">The sequence shown here is derived from an EMBL/GenBank/DDBJ whole genome shotgun (WGS) entry which is preliminary data.</text>
</comment>
<dbReference type="EMBL" id="BLLF01005604">
    <property type="protein sequence ID" value="GFH31409.1"/>
    <property type="molecule type" value="Genomic_DNA"/>
</dbReference>
<gene>
    <name evidence="1" type="ORF">HaLaN_30452</name>
</gene>
<reference evidence="1 2" key="1">
    <citation type="submission" date="2020-02" db="EMBL/GenBank/DDBJ databases">
        <title>Draft genome sequence of Haematococcus lacustris strain NIES-144.</title>
        <authorList>
            <person name="Morimoto D."/>
            <person name="Nakagawa S."/>
            <person name="Yoshida T."/>
            <person name="Sawayama S."/>
        </authorList>
    </citation>
    <scope>NUCLEOTIDE SEQUENCE [LARGE SCALE GENOMIC DNA]</scope>
    <source>
        <strain evidence="1 2">NIES-144</strain>
    </source>
</reference>